<proteinExistence type="predicted"/>
<reference evidence="4" key="1">
    <citation type="submission" date="2020-08" db="EMBL/GenBank/DDBJ databases">
        <title>Genome public.</title>
        <authorList>
            <person name="Liu C."/>
            <person name="Sun Q."/>
        </authorList>
    </citation>
    <scope>NUCLEOTIDE SEQUENCE</scope>
    <source>
        <strain evidence="4">NSJ-40</strain>
    </source>
</reference>
<dbReference type="GO" id="GO:0003677">
    <property type="term" value="F:DNA binding"/>
    <property type="evidence" value="ECO:0007669"/>
    <property type="project" value="UniProtKB-KW"/>
</dbReference>
<keyword evidence="2" id="KW-1133">Transmembrane helix</keyword>
<sequence length="203" mass="22758">MEQEKIGKFIASCRKEQGFTQAVLAEKLGITDRAVSKWETGRSLPDAAIMPELCDLLKINLSELFSGERIAMENYKETSDALLLEMKKQEESLNKWILHLEKLLISMAIVVSLTMILVGCYLMKDHLALGIALLAFGAAVVFATCFVGVRIEHDTGYYECPVCKKRYVPTMKAVVMALHSGTSRKMKCPYCGNKSYHKKVLTK</sequence>
<evidence type="ECO:0000313" key="5">
    <source>
        <dbReference type="Proteomes" id="UP000651482"/>
    </source>
</evidence>
<evidence type="ECO:0000313" key="4">
    <source>
        <dbReference type="EMBL" id="MBC8534789.1"/>
    </source>
</evidence>
<evidence type="ECO:0000259" key="3">
    <source>
        <dbReference type="PROSITE" id="PS50943"/>
    </source>
</evidence>
<keyword evidence="5" id="KW-1185">Reference proteome</keyword>
<dbReference type="SUPFAM" id="SSF47413">
    <property type="entry name" value="lambda repressor-like DNA-binding domains"/>
    <property type="match status" value="1"/>
</dbReference>
<comment type="caution">
    <text evidence="4">The sequence shown here is derived from an EMBL/GenBank/DDBJ whole genome shotgun (WGS) entry which is preliminary data.</text>
</comment>
<organism evidence="4 5">
    <name type="scientific">Yeguia hominis</name>
    <dbReference type="NCBI Taxonomy" id="2763662"/>
    <lineage>
        <taxon>Bacteria</taxon>
        <taxon>Bacillati</taxon>
        <taxon>Bacillota</taxon>
        <taxon>Clostridia</taxon>
        <taxon>Eubacteriales</taxon>
        <taxon>Yeguiaceae</taxon>
        <taxon>Yeguia</taxon>
    </lineage>
</organism>
<dbReference type="InterPro" id="IPR010982">
    <property type="entry name" value="Lambda_DNA-bd_dom_sf"/>
</dbReference>
<evidence type="ECO:0000256" key="1">
    <source>
        <dbReference type="ARBA" id="ARBA00023125"/>
    </source>
</evidence>
<dbReference type="PROSITE" id="PS50943">
    <property type="entry name" value="HTH_CROC1"/>
    <property type="match status" value="1"/>
</dbReference>
<keyword evidence="1" id="KW-0238">DNA-binding</keyword>
<dbReference type="AlphaFoldDB" id="A0A926DBJ3"/>
<evidence type="ECO:0000256" key="2">
    <source>
        <dbReference type="SAM" id="Phobius"/>
    </source>
</evidence>
<accession>A0A926DBJ3</accession>
<dbReference type="CDD" id="cd00093">
    <property type="entry name" value="HTH_XRE"/>
    <property type="match status" value="1"/>
</dbReference>
<feature type="transmembrane region" description="Helical" evidence="2">
    <location>
        <begin position="103"/>
        <end position="122"/>
    </location>
</feature>
<dbReference type="InterPro" id="IPR001387">
    <property type="entry name" value="Cro/C1-type_HTH"/>
</dbReference>
<dbReference type="PANTHER" id="PTHR46558">
    <property type="entry name" value="TRACRIPTIONAL REGULATORY PROTEIN-RELATED-RELATED"/>
    <property type="match status" value="1"/>
</dbReference>
<keyword evidence="2" id="KW-0812">Transmembrane</keyword>
<feature type="domain" description="HTH cro/C1-type" evidence="3">
    <location>
        <begin position="10"/>
        <end position="64"/>
    </location>
</feature>
<dbReference type="RefSeq" id="WP_249320373.1">
    <property type="nucleotide sequence ID" value="NZ_JACRSN010000023.1"/>
</dbReference>
<protein>
    <submittedName>
        <fullName evidence="4">Helix-turn-helix transcriptional regulator</fullName>
    </submittedName>
</protein>
<keyword evidence="2" id="KW-0472">Membrane</keyword>
<dbReference type="Pfam" id="PF01381">
    <property type="entry name" value="HTH_3"/>
    <property type="match status" value="1"/>
</dbReference>
<dbReference type="SMART" id="SM00530">
    <property type="entry name" value="HTH_XRE"/>
    <property type="match status" value="1"/>
</dbReference>
<dbReference type="PANTHER" id="PTHR46558:SF11">
    <property type="entry name" value="HTH-TYPE TRANSCRIPTIONAL REGULATOR XRE"/>
    <property type="match status" value="1"/>
</dbReference>
<name>A0A926DBJ3_9FIRM</name>
<feature type="transmembrane region" description="Helical" evidence="2">
    <location>
        <begin position="128"/>
        <end position="149"/>
    </location>
</feature>
<dbReference type="Proteomes" id="UP000651482">
    <property type="component" value="Unassembled WGS sequence"/>
</dbReference>
<gene>
    <name evidence="4" type="ORF">IAG03_12505</name>
</gene>
<dbReference type="Gene3D" id="1.10.260.40">
    <property type="entry name" value="lambda repressor-like DNA-binding domains"/>
    <property type="match status" value="1"/>
</dbReference>
<dbReference type="EMBL" id="JACRSN010000023">
    <property type="protein sequence ID" value="MBC8534789.1"/>
    <property type="molecule type" value="Genomic_DNA"/>
</dbReference>